<sequence>MASLPDSFFANLNELSNNEAYPEEEDADTRSMEEDGDGMPCCEFKYNDLNNASKLHKTNVITALCKHNVNYDD</sequence>
<dbReference type="STRING" id="4533.J3LGQ6"/>
<evidence type="ECO:0000256" key="1">
    <source>
        <dbReference type="SAM" id="MobiDB-lite"/>
    </source>
</evidence>
<evidence type="ECO:0000313" key="2">
    <source>
        <dbReference type="EnsemblPlants" id="OB02G38230.1"/>
    </source>
</evidence>
<protein>
    <submittedName>
        <fullName evidence="2">Uncharacterized protein</fullName>
    </submittedName>
</protein>
<accession>J3LGQ6</accession>
<dbReference type="HOGENOM" id="CLU_2708750_0_0_1"/>
<dbReference type="Proteomes" id="UP000006038">
    <property type="component" value="Unassembled WGS sequence"/>
</dbReference>
<dbReference type="EnsemblPlants" id="OB02G38230.1">
    <property type="protein sequence ID" value="OB02G38230.1"/>
    <property type="gene ID" value="OB02G38230"/>
</dbReference>
<feature type="region of interest" description="Disordered" evidence="1">
    <location>
        <begin position="13"/>
        <end position="35"/>
    </location>
</feature>
<reference evidence="2" key="1">
    <citation type="submission" date="2013-04" db="UniProtKB">
        <authorList>
            <consortium name="EnsemblPlants"/>
        </authorList>
    </citation>
    <scope>IDENTIFICATION</scope>
</reference>
<name>J3LGQ6_ORYBR</name>
<organism evidence="2">
    <name type="scientific">Oryza brachyantha</name>
    <name type="common">malo sina</name>
    <dbReference type="NCBI Taxonomy" id="4533"/>
    <lineage>
        <taxon>Eukaryota</taxon>
        <taxon>Viridiplantae</taxon>
        <taxon>Streptophyta</taxon>
        <taxon>Embryophyta</taxon>
        <taxon>Tracheophyta</taxon>
        <taxon>Spermatophyta</taxon>
        <taxon>Magnoliopsida</taxon>
        <taxon>Liliopsida</taxon>
        <taxon>Poales</taxon>
        <taxon>Poaceae</taxon>
        <taxon>BOP clade</taxon>
        <taxon>Oryzoideae</taxon>
        <taxon>Oryzeae</taxon>
        <taxon>Oryzinae</taxon>
        <taxon>Oryza</taxon>
    </lineage>
</organism>
<proteinExistence type="predicted"/>
<keyword evidence="3" id="KW-1185">Reference proteome</keyword>
<dbReference type="Gramene" id="OB02G38230.1">
    <property type="protein sequence ID" value="OB02G38230.1"/>
    <property type="gene ID" value="OB02G38230"/>
</dbReference>
<evidence type="ECO:0000313" key="3">
    <source>
        <dbReference type="Proteomes" id="UP000006038"/>
    </source>
</evidence>
<dbReference type="AlphaFoldDB" id="J3LGQ6"/>